<evidence type="ECO:0000256" key="2">
    <source>
        <dbReference type="ARBA" id="ARBA00022840"/>
    </source>
</evidence>
<keyword evidence="1" id="KW-0547">Nucleotide-binding</keyword>
<proteinExistence type="predicted"/>
<dbReference type="GO" id="GO:0016491">
    <property type="term" value="F:oxidoreductase activity"/>
    <property type="evidence" value="ECO:0007669"/>
    <property type="project" value="UniProtKB-KW"/>
</dbReference>
<keyword evidence="2 4" id="KW-0067">ATP-binding</keyword>
<dbReference type="EC" id="1.3.7.7" evidence="4"/>
<dbReference type="GO" id="GO:0016887">
    <property type="term" value="F:ATP hydrolysis activity"/>
    <property type="evidence" value="ECO:0007669"/>
    <property type="project" value="TreeGrafter"/>
</dbReference>
<evidence type="ECO:0000256" key="1">
    <source>
        <dbReference type="ARBA" id="ARBA00022741"/>
    </source>
</evidence>
<feature type="domain" description="CobQ/CobB/MinD/ParA nucleotide binding" evidence="3">
    <location>
        <begin position="10"/>
        <end position="236"/>
    </location>
</feature>
<dbReference type="GO" id="GO:0005524">
    <property type="term" value="F:ATP binding"/>
    <property type="evidence" value="ECO:0007669"/>
    <property type="project" value="UniProtKB-KW"/>
</dbReference>
<dbReference type="FunFam" id="3.40.50.300:FF:001573">
    <property type="entry name" value="Carbon monoxide dehydrogenase accessory protein CooC"/>
    <property type="match status" value="1"/>
</dbReference>
<sequence length="275" mass="29664">MERTRTKLKIAVAGKGGVGKTTIAGTLARLLAREGHPVIAVDADPAMNLKFTLGIKENPTPISALKDLIFERTGAYSGTGIYKLNPKVDDIITKYGAEGPDGVTLLVMGTIEKGGSGCVCPENAFLRSLLQHILFKESTVIMDMEAGIEHLGRGTAKGVDLMLTVVEPGMRSVETVSRIKKLGEDIGIHNIAAVINKVMDSEMAKKIETKLDEIGIPLLGIIPYELALIKADMESKAPLDVGGEAVEHIKMLKEKMFRICIADVKNHEISQETFS</sequence>
<dbReference type="PANTHER" id="PTHR43384">
    <property type="entry name" value="SEPTUM SITE-DETERMINING PROTEIN MIND HOMOLOG, CHLOROPLASTIC-RELATED"/>
    <property type="match status" value="1"/>
</dbReference>
<dbReference type="CDD" id="cd02034">
    <property type="entry name" value="CooC1"/>
    <property type="match status" value="1"/>
</dbReference>
<dbReference type="Gene3D" id="3.40.50.300">
    <property type="entry name" value="P-loop containing nucleotide triphosphate hydrolases"/>
    <property type="match status" value="1"/>
</dbReference>
<dbReference type="SUPFAM" id="SSF52540">
    <property type="entry name" value="P-loop containing nucleoside triphosphate hydrolases"/>
    <property type="match status" value="1"/>
</dbReference>
<dbReference type="PANTHER" id="PTHR43384:SF6">
    <property type="entry name" value="SEPTUM SITE-DETERMINING PROTEIN MIND HOMOLOG, CHLOROPLASTIC"/>
    <property type="match status" value="1"/>
</dbReference>
<dbReference type="PIRSF" id="PIRSF005647">
    <property type="entry name" value="CooC"/>
    <property type="match status" value="1"/>
</dbReference>
<dbReference type="EMBL" id="MT631503">
    <property type="protein sequence ID" value="QNO52197.1"/>
    <property type="molecule type" value="Genomic_DNA"/>
</dbReference>
<dbReference type="InterPro" id="IPR050625">
    <property type="entry name" value="ParA/MinD_ATPase"/>
</dbReference>
<dbReference type="Pfam" id="PF01656">
    <property type="entry name" value="CbiA"/>
    <property type="match status" value="1"/>
</dbReference>
<organism evidence="4">
    <name type="scientific">Candidatus Methanophagaceae archaeon ANME-1 ERB6</name>
    <dbReference type="NCBI Taxonomy" id="2759912"/>
    <lineage>
        <taxon>Archaea</taxon>
        <taxon>Methanobacteriati</taxon>
        <taxon>Methanobacteriota</taxon>
        <taxon>Stenosarchaea group</taxon>
        <taxon>Methanomicrobia</taxon>
        <taxon>Candidatus Methanophagales</taxon>
        <taxon>Candidatus Methanophagaceae</taxon>
    </lineage>
</organism>
<dbReference type="GO" id="GO:0009898">
    <property type="term" value="C:cytoplasmic side of plasma membrane"/>
    <property type="evidence" value="ECO:0007669"/>
    <property type="project" value="TreeGrafter"/>
</dbReference>
<dbReference type="InterPro" id="IPR002586">
    <property type="entry name" value="CobQ/CobB/MinD/ParA_Nub-bd_dom"/>
</dbReference>
<reference evidence="4" key="1">
    <citation type="submission" date="2020-06" db="EMBL/GenBank/DDBJ databases">
        <title>Unique genomic features of the anaerobic methanotrophic archaea.</title>
        <authorList>
            <person name="Chadwick G.L."/>
            <person name="Skennerton C.T."/>
            <person name="Laso-Perez R."/>
            <person name="Leu A.O."/>
            <person name="Speth D.R."/>
            <person name="Yu H."/>
            <person name="Morgan-Lang C."/>
            <person name="Hatzenpichler R."/>
            <person name="Goudeau D."/>
            <person name="Malmstrom R."/>
            <person name="Brazelton W.J."/>
            <person name="Woyke T."/>
            <person name="Hallam S.J."/>
            <person name="Tyson G.W."/>
            <person name="Wegener G."/>
            <person name="Boetius A."/>
            <person name="Orphan V."/>
        </authorList>
    </citation>
    <scope>NUCLEOTIDE SEQUENCE</scope>
</reference>
<name>A0A7G9YW13_9EURY</name>
<dbReference type="AlphaFoldDB" id="A0A7G9YW13"/>
<dbReference type="InterPro" id="IPR027417">
    <property type="entry name" value="P-loop_NTPase"/>
</dbReference>
<evidence type="ECO:0000259" key="3">
    <source>
        <dbReference type="Pfam" id="PF01656"/>
    </source>
</evidence>
<dbReference type="InterPro" id="IPR014433">
    <property type="entry name" value="CooC"/>
</dbReference>
<keyword evidence="4" id="KW-0560">Oxidoreductase</keyword>
<dbReference type="GO" id="GO:0051782">
    <property type="term" value="P:negative regulation of cell division"/>
    <property type="evidence" value="ECO:0007669"/>
    <property type="project" value="TreeGrafter"/>
</dbReference>
<evidence type="ECO:0000313" key="4">
    <source>
        <dbReference type="EMBL" id="QNO52197.1"/>
    </source>
</evidence>
<accession>A0A7G9YW13</accession>
<gene>
    <name evidence="4" type="primary">bchL</name>
    <name evidence="4" type="ORF">LFOEMHHC_00023</name>
</gene>
<dbReference type="GO" id="GO:0005829">
    <property type="term" value="C:cytosol"/>
    <property type="evidence" value="ECO:0007669"/>
    <property type="project" value="TreeGrafter"/>
</dbReference>
<protein>
    <submittedName>
        <fullName evidence="4">Light-independent protochlorophyllide reductase iron-sulfur ATP-binding protein</fullName>
        <ecNumber evidence="4">1.3.7.7</ecNumber>
    </submittedName>
</protein>